<dbReference type="InterPro" id="IPR036771">
    <property type="entry name" value="ATPsynth_dsu/esu_N"/>
</dbReference>
<dbReference type="Pfam" id="PF00401">
    <property type="entry name" value="ATP-synt_DE"/>
    <property type="match status" value="1"/>
</dbReference>
<dbReference type="GO" id="GO:0046933">
    <property type="term" value="F:proton-transporting ATP synthase activity, rotational mechanism"/>
    <property type="evidence" value="ECO:0007669"/>
    <property type="project" value="InterPro"/>
</dbReference>
<accession>A0A3B1C400</accession>
<proteinExistence type="inferred from homology"/>
<comment type="subcellular location">
    <subcellularLocation>
        <location evidence="1">Membrane</location>
        <topology evidence="1">Peripheral membrane protein</topology>
    </subcellularLocation>
</comment>
<dbReference type="HAMAP" id="MF_00530">
    <property type="entry name" value="ATP_synth_epsil_bac"/>
    <property type="match status" value="1"/>
</dbReference>
<dbReference type="PANTHER" id="PTHR13822">
    <property type="entry name" value="ATP SYNTHASE DELTA/EPSILON CHAIN"/>
    <property type="match status" value="1"/>
</dbReference>
<evidence type="ECO:0000256" key="2">
    <source>
        <dbReference type="ARBA" id="ARBA00005712"/>
    </source>
</evidence>
<evidence type="ECO:0000256" key="3">
    <source>
        <dbReference type="ARBA" id="ARBA00022448"/>
    </source>
</evidence>
<keyword evidence="6" id="KW-0139">CF(1)</keyword>
<dbReference type="InterPro" id="IPR001469">
    <property type="entry name" value="ATP_synth_F1_dsu/esu"/>
</dbReference>
<evidence type="ECO:0000256" key="4">
    <source>
        <dbReference type="ARBA" id="ARBA00023065"/>
    </source>
</evidence>
<sequence length="140" mass="15219">MAEELSGEAVNLQIVTPTGMVVDTTVDIVTLPGAEGEFGVLAGHTPFFTTMRPGIVGFEEGGMPRRYAVSAGFVEVTQEKVIVLARTCEDANEIDAERARLAREKAEAKLNELPGDSEKRSYYETKIQRAVARLTISDKS</sequence>
<keyword evidence="3" id="KW-0813">Transport</keyword>
<feature type="domain" description="ATP synthase F1 complex delta/epsilon subunit N-terminal" evidence="9">
    <location>
        <begin position="11"/>
        <end position="87"/>
    </location>
</feature>
<dbReference type="Gene3D" id="2.60.15.10">
    <property type="entry name" value="F0F1 ATP synthase delta/epsilon subunit, N-terminal"/>
    <property type="match status" value="1"/>
</dbReference>
<dbReference type="EMBL" id="UOGA01000200">
    <property type="protein sequence ID" value="VAX21451.1"/>
    <property type="molecule type" value="Genomic_DNA"/>
</dbReference>
<dbReference type="CDD" id="cd12152">
    <property type="entry name" value="F1-ATPase_delta"/>
    <property type="match status" value="1"/>
</dbReference>
<keyword evidence="7" id="KW-0066">ATP synthesis</keyword>
<keyword evidence="10" id="KW-0378">Hydrolase</keyword>
<evidence type="ECO:0000259" key="9">
    <source>
        <dbReference type="Pfam" id="PF02823"/>
    </source>
</evidence>
<dbReference type="Pfam" id="PF02823">
    <property type="entry name" value="ATP-synt_DE_N"/>
    <property type="match status" value="1"/>
</dbReference>
<reference evidence="10" key="1">
    <citation type="submission" date="2018-06" db="EMBL/GenBank/DDBJ databases">
        <authorList>
            <person name="Zhirakovskaya E."/>
        </authorList>
    </citation>
    <scope>NUCLEOTIDE SEQUENCE</scope>
</reference>
<dbReference type="InterPro" id="IPR020547">
    <property type="entry name" value="ATP_synth_F1_esu_C"/>
</dbReference>
<dbReference type="NCBIfam" id="NF009980">
    <property type="entry name" value="PRK13446.1"/>
    <property type="match status" value="1"/>
</dbReference>
<evidence type="ECO:0000256" key="6">
    <source>
        <dbReference type="ARBA" id="ARBA00023196"/>
    </source>
</evidence>
<dbReference type="PANTHER" id="PTHR13822:SF10">
    <property type="entry name" value="ATP SYNTHASE EPSILON CHAIN, CHLOROPLASTIC"/>
    <property type="match status" value="1"/>
</dbReference>
<organism evidence="10">
    <name type="scientific">hydrothermal vent metagenome</name>
    <dbReference type="NCBI Taxonomy" id="652676"/>
    <lineage>
        <taxon>unclassified sequences</taxon>
        <taxon>metagenomes</taxon>
        <taxon>ecological metagenomes</taxon>
    </lineage>
</organism>
<dbReference type="GO" id="GO:0045259">
    <property type="term" value="C:proton-transporting ATP synthase complex"/>
    <property type="evidence" value="ECO:0007669"/>
    <property type="project" value="UniProtKB-KW"/>
</dbReference>
<protein>
    <submittedName>
        <fullName evidence="10">ATP synthase epsilon chain</fullName>
        <ecNumber evidence="10">3.6.3.14</ecNumber>
    </submittedName>
</protein>
<dbReference type="GO" id="GO:0016787">
    <property type="term" value="F:hydrolase activity"/>
    <property type="evidence" value="ECO:0007669"/>
    <property type="project" value="UniProtKB-KW"/>
</dbReference>
<dbReference type="SUPFAM" id="SSF51344">
    <property type="entry name" value="Epsilon subunit of F1F0-ATP synthase N-terminal domain"/>
    <property type="match status" value="1"/>
</dbReference>
<evidence type="ECO:0000256" key="1">
    <source>
        <dbReference type="ARBA" id="ARBA00004170"/>
    </source>
</evidence>
<evidence type="ECO:0000256" key="7">
    <source>
        <dbReference type="ARBA" id="ARBA00023310"/>
    </source>
</evidence>
<gene>
    <name evidence="10" type="ORF">MNBD_NITROSPINAE04-1882</name>
</gene>
<feature type="domain" description="ATP synthase epsilon subunit C-terminal" evidence="8">
    <location>
        <begin position="93"/>
        <end position="136"/>
    </location>
</feature>
<evidence type="ECO:0000256" key="5">
    <source>
        <dbReference type="ARBA" id="ARBA00023136"/>
    </source>
</evidence>
<evidence type="ECO:0000313" key="10">
    <source>
        <dbReference type="EMBL" id="VAX21451.1"/>
    </source>
</evidence>
<keyword evidence="4" id="KW-0406">Ion transport</keyword>
<comment type="similarity">
    <text evidence="2">Belongs to the ATPase epsilon chain family.</text>
</comment>
<dbReference type="AlphaFoldDB" id="A0A3B1C400"/>
<dbReference type="EC" id="3.6.3.14" evidence="10"/>
<name>A0A3B1C400_9ZZZZ</name>
<dbReference type="NCBIfam" id="TIGR01216">
    <property type="entry name" value="ATP_synt_epsi"/>
    <property type="match status" value="1"/>
</dbReference>
<dbReference type="InterPro" id="IPR020546">
    <property type="entry name" value="ATP_synth_F1_dsu/esu_N"/>
</dbReference>
<evidence type="ECO:0000259" key="8">
    <source>
        <dbReference type="Pfam" id="PF00401"/>
    </source>
</evidence>
<keyword evidence="5" id="KW-0472">Membrane</keyword>